<feature type="repeat" description="WD" evidence="3">
    <location>
        <begin position="91"/>
        <end position="116"/>
    </location>
</feature>
<dbReference type="SUPFAM" id="SSF50978">
    <property type="entry name" value="WD40 repeat-like"/>
    <property type="match status" value="1"/>
</dbReference>
<dbReference type="Proteomes" id="UP000054549">
    <property type="component" value="Unassembled WGS sequence"/>
</dbReference>
<gene>
    <name evidence="4" type="ORF">M378DRAFT_53066</name>
</gene>
<dbReference type="SMART" id="SM00320">
    <property type="entry name" value="WD40"/>
    <property type="match status" value="2"/>
</dbReference>
<organism evidence="4 5">
    <name type="scientific">Amanita muscaria (strain Koide BX008)</name>
    <dbReference type="NCBI Taxonomy" id="946122"/>
    <lineage>
        <taxon>Eukaryota</taxon>
        <taxon>Fungi</taxon>
        <taxon>Dikarya</taxon>
        <taxon>Basidiomycota</taxon>
        <taxon>Agaricomycotina</taxon>
        <taxon>Agaricomycetes</taxon>
        <taxon>Agaricomycetidae</taxon>
        <taxon>Agaricales</taxon>
        <taxon>Pluteineae</taxon>
        <taxon>Amanitaceae</taxon>
        <taxon>Amanita</taxon>
    </lineage>
</organism>
<dbReference type="PANTHER" id="PTHR19848:SF8">
    <property type="entry name" value="F-BOX AND WD REPEAT DOMAIN CONTAINING 7"/>
    <property type="match status" value="1"/>
</dbReference>
<dbReference type="InterPro" id="IPR036322">
    <property type="entry name" value="WD40_repeat_dom_sf"/>
</dbReference>
<dbReference type="Pfam" id="PF00400">
    <property type="entry name" value="WD40"/>
    <property type="match status" value="2"/>
</dbReference>
<reference evidence="4 5" key="1">
    <citation type="submission" date="2014-04" db="EMBL/GenBank/DDBJ databases">
        <title>Evolutionary Origins and Diversification of the Mycorrhizal Mutualists.</title>
        <authorList>
            <consortium name="DOE Joint Genome Institute"/>
            <consortium name="Mycorrhizal Genomics Consortium"/>
            <person name="Kohler A."/>
            <person name="Kuo A."/>
            <person name="Nagy L.G."/>
            <person name="Floudas D."/>
            <person name="Copeland A."/>
            <person name="Barry K.W."/>
            <person name="Cichocki N."/>
            <person name="Veneault-Fourrey C."/>
            <person name="LaButti K."/>
            <person name="Lindquist E.A."/>
            <person name="Lipzen A."/>
            <person name="Lundell T."/>
            <person name="Morin E."/>
            <person name="Murat C."/>
            <person name="Riley R."/>
            <person name="Ohm R."/>
            <person name="Sun H."/>
            <person name="Tunlid A."/>
            <person name="Henrissat B."/>
            <person name="Grigoriev I.V."/>
            <person name="Hibbett D.S."/>
            <person name="Martin F."/>
        </authorList>
    </citation>
    <scope>NUCLEOTIDE SEQUENCE [LARGE SCALE GENOMIC DNA]</scope>
    <source>
        <strain evidence="4 5">Koide BX008</strain>
    </source>
</reference>
<dbReference type="InterPro" id="IPR001680">
    <property type="entry name" value="WD40_rpt"/>
</dbReference>
<dbReference type="PANTHER" id="PTHR19848">
    <property type="entry name" value="WD40 REPEAT PROTEIN"/>
    <property type="match status" value="1"/>
</dbReference>
<feature type="non-terminal residue" evidence="4">
    <location>
        <position position="1"/>
    </location>
</feature>
<dbReference type="InParanoid" id="A0A0C2WDL0"/>
<keyword evidence="5" id="KW-1185">Reference proteome</keyword>
<dbReference type="InterPro" id="IPR019775">
    <property type="entry name" value="WD40_repeat_CS"/>
</dbReference>
<evidence type="ECO:0000313" key="5">
    <source>
        <dbReference type="Proteomes" id="UP000054549"/>
    </source>
</evidence>
<evidence type="ECO:0000256" key="2">
    <source>
        <dbReference type="ARBA" id="ARBA00022737"/>
    </source>
</evidence>
<name>A0A0C2WDL0_AMAMK</name>
<dbReference type="OrthoDB" id="2660687at2759"/>
<feature type="non-terminal residue" evidence="4">
    <location>
        <position position="116"/>
    </location>
</feature>
<dbReference type="EMBL" id="KN818665">
    <property type="protein sequence ID" value="KIL54671.1"/>
    <property type="molecule type" value="Genomic_DNA"/>
</dbReference>
<dbReference type="PROSITE" id="PS50082">
    <property type="entry name" value="WD_REPEATS_2"/>
    <property type="match status" value="1"/>
</dbReference>
<dbReference type="PROSITE" id="PS00678">
    <property type="entry name" value="WD_REPEATS_1"/>
    <property type="match status" value="1"/>
</dbReference>
<protein>
    <submittedName>
        <fullName evidence="4">Uncharacterized protein</fullName>
    </submittedName>
</protein>
<dbReference type="AlphaFoldDB" id="A0A0C2WDL0"/>
<sequence length="116" mass="12585">VVQIIKFSPDSTPLVSCSEEYADDRLCNRGKLKIWDAATGTPISTIPGHRSTVANDFCMIASSEDKTITFYTVNGNARSATFTTSSKFEKLALSSESSRVAAALSDGSIRLWDSRN</sequence>
<keyword evidence="2" id="KW-0677">Repeat</keyword>
<dbReference type="InterPro" id="IPR015943">
    <property type="entry name" value="WD40/YVTN_repeat-like_dom_sf"/>
</dbReference>
<dbReference type="Gene3D" id="2.130.10.10">
    <property type="entry name" value="YVTN repeat-like/Quinoprotein amine dehydrogenase"/>
    <property type="match status" value="2"/>
</dbReference>
<accession>A0A0C2WDL0</accession>
<evidence type="ECO:0000256" key="1">
    <source>
        <dbReference type="ARBA" id="ARBA00022574"/>
    </source>
</evidence>
<evidence type="ECO:0000256" key="3">
    <source>
        <dbReference type="PROSITE-ProRule" id="PRU00221"/>
    </source>
</evidence>
<dbReference type="HOGENOM" id="CLU_2102609_0_0_1"/>
<keyword evidence="1 3" id="KW-0853">WD repeat</keyword>
<evidence type="ECO:0000313" key="4">
    <source>
        <dbReference type="EMBL" id="KIL54671.1"/>
    </source>
</evidence>
<proteinExistence type="predicted"/>
<dbReference type="PROSITE" id="PS50294">
    <property type="entry name" value="WD_REPEATS_REGION"/>
    <property type="match status" value="1"/>
</dbReference>